<dbReference type="InterPro" id="IPR043129">
    <property type="entry name" value="ATPase_NBD"/>
</dbReference>
<reference evidence="4" key="1">
    <citation type="journal article" date="2014" name="Front. Microbiol.">
        <title>High frequency of phylogenetically diverse reductive dehalogenase-homologous genes in deep subseafloor sedimentary metagenomes.</title>
        <authorList>
            <person name="Kawai M."/>
            <person name="Futagami T."/>
            <person name="Toyoda A."/>
            <person name="Takaki Y."/>
            <person name="Nishi S."/>
            <person name="Hori S."/>
            <person name="Arai W."/>
            <person name="Tsubouchi T."/>
            <person name="Morono Y."/>
            <person name="Uchiyama I."/>
            <person name="Ito T."/>
            <person name="Fujiyama A."/>
            <person name="Inagaki F."/>
            <person name="Takami H."/>
        </authorList>
    </citation>
    <scope>NUCLEOTIDE SEQUENCE</scope>
    <source>
        <strain evidence="4">Expedition CK06-06</strain>
    </source>
</reference>
<comment type="caution">
    <text evidence="4">The sequence shown here is derived from an EMBL/GenBank/DDBJ whole genome shotgun (WGS) entry which is preliminary data.</text>
</comment>
<dbReference type="EMBL" id="BART01024856">
    <property type="protein sequence ID" value="GAG93746.1"/>
    <property type="molecule type" value="Genomic_DNA"/>
</dbReference>
<organism evidence="4">
    <name type="scientific">marine sediment metagenome</name>
    <dbReference type="NCBI Taxonomy" id="412755"/>
    <lineage>
        <taxon>unclassified sequences</taxon>
        <taxon>metagenomes</taxon>
        <taxon>ecological metagenomes</taxon>
    </lineage>
</organism>
<evidence type="ECO:0000259" key="3">
    <source>
        <dbReference type="Pfam" id="PF17651"/>
    </source>
</evidence>
<comment type="similarity">
    <text evidence="1">Belongs to the chaperonin (HSP60) family.</text>
</comment>
<protein>
    <recommendedName>
        <fullName evidence="3">RACo-like middle region domain-containing protein</fullName>
    </recommendedName>
</protein>
<accession>X1DBD2</accession>
<dbReference type="GO" id="GO:0042026">
    <property type="term" value="P:protein refolding"/>
    <property type="evidence" value="ECO:0007669"/>
    <property type="project" value="InterPro"/>
</dbReference>
<evidence type="ECO:0000256" key="1">
    <source>
        <dbReference type="ARBA" id="ARBA00006607"/>
    </source>
</evidence>
<dbReference type="Pfam" id="PF17651">
    <property type="entry name" value="Raco_middle"/>
    <property type="match status" value="1"/>
</dbReference>
<dbReference type="Gene3D" id="3.30.260.10">
    <property type="entry name" value="TCP-1-like chaperonin intermediate domain"/>
    <property type="match status" value="1"/>
</dbReference>
<dbReference type="SUPFAM" id="SSF53067">
    <property type="entry name" value="Actin-like ATPase domain"/>
    <property type="match status" value="1"/>
</dbReference>
<dbReference type="GO" id="GO:0140662">
    <property type="term" value="F:ATP-dependent protein folding chaperone"/>
    <property type="evidence" value="ECO:0007669"/>
    <property type="project" value="InterPro"/>
</dbReference>
<sequence>PANTFSVISNFNISSAKRPSWITASSISITGTSITKSQKFGIEIEVVEGLQFDRGYISPYMVTDAERMEAVLDEPYILILNKKLGAIAELLPVLEKVMQAGKPLLLIAEDVEGEALATIVVNKIRGTFICVAVKAPGFGDRRKDLIDIEPGNTTEESYGLAIDVGTTTVVVYLVNLNNGKILTSASEYNKQIRAGEDVISRIVYSLKGAGLEVLQGLIVETINELIVEVCKRTSVNSEKIHSIVCAGNTIMTHFLHGVSPKYLREEPYVPVANIFSPVSSKD</sequence>
<feature type="non-terminal residue" evidence="4">
    <location>
        <position position="1"/>
    </location>
</feature>
<feature type="non-terminal residue" evidence="4">
    <location>
        <position position="282"/>
    </location>
</feature>
<evidence type="ECO:0000313" key="4">
    <source>
        <dbReference type="EMBL" id="GAG93746.1"/>
    </source>
</evidence>
<dbReference type="InterPro" id="IPR042259">
    <property type="entry name" value="Raco-like_middle_sf"/>
</dbReference>
<dbReference type="Gene3D" id="3.50.7.10">
    <property type="entry name" value="GroEL"/>
    <property type="match status" value="1"/>
</dbReference>
<dbReference type="InterPro" id="IPR041414">
    <property type="entry name" value="Raco-like_middle"/>
</dbReference>
<dbReference type="InterPro" id="IPR001844">
    <property type="entry name" value="Cpn60/GroEL"/>
</dbReference>
<gene>
    <name evidence="4" type="ORF">S01H4_44763</name>
</gene>
<dbReference type="FunFam" id="3.50.7.10:FF:000001">
    <property type="entry name" value="60 kDa chaperonin"/>
    <property type="match status" value="1"/>
</dbReference>
<dbReference type="SUPFAM" id="SSF52029">
    <property type="entry name" value="GroEL apical domain-like"/>
    <property type="match status" value="1"/>
</dbReference>
<dbReference type="AlphaFoldDB" id="X1DBD2"/>
<dbReference type="InterPro" id="IPR027409">
    <property type="entry name" value="GroEL-like_apical_dom_sf"/>
</dbReference>
<keyword evidence="2" id="KW-0143">Chaperone</keyword>
<dbReference type="InterPro" id="IPR027410">
    <property type="entry name" value="TCP-1-like_intermed_sf"/>
</dbReference>
<dbReference type="PANTHER" id="PTHR45633">
    <property type="entry name" value="60 KDA HEAT SHOCK PROTEIN, MITOCHONDRIAL"/>
    <property type="match status" value="1"/>
</dbReference>
<feature type="domain" description="RACo-like middle region" evidence="3">
    <location>
        <begin position="158"/>
        <end position="280"/>
    </location>
</feature>
<proteinExistence type="inferred from homology"/>
<dbReference type="Gene3D" id="3.30.420.480">
    <property type="entry name" value="Domain of unknown function (DUF4445)"/>
    <property type="match status" value="1"/>
</dbReference>
<name>X1DBD2_9ZZZZ</name>
<evidence type="ECO:0000256" key="2">
    <source>
        <dbReference type="ARBA" id="ARBA00023186"/>
    </source>
</evidence>